<evidence type="ECO:0000313" key="3">
    <source>
        <dbReference type="EMBL" id="MDT0345650.1"/>
    </source>
</evidence>
<evidence type="ECO:0000313" key="4">
    <source>
        <dbReference type="Proteomes" id="UP001183246"/>
    </source>
</evidence>
<sequence>MNTEQGPAPSPPPLVPPTPAGPPRPTAPPRPAAPPRPGGPPPPAVPPRPVGPHAPAGPPPTAPALPGGALLRAVTSRASARLIGALVCGVLGTGLLGGAAAGAWLAGGGDDRSSAEAAFDQRRGLWREIPVDELFPPELTGEGAGPGGSDRRWIRVAVAPDSDCEEAFDPLLTEVLATVGCHRLVRATYTDETETSVTTVGLLFTEADTEQMAGLSARLADEGLDTRTDLLPRPYAAPGTLAADFGDAQRATWTIGVPPELPVLVYALTGFADGRAVTTPQPAAQATAEDEDSTAALAGLGHDAVGIAERVERGLRSAADRHVREP</sequence>
<feature type="region of interest" description="Disordered" evidence="1">
    <location>
        <begin position="1"/>
        <end position="63"/>
    </location>
</feature>
<keyword evidence="2" id="KW-0812">Transmembrane</keyword>
<name>A0ABU2MVH4_9ACTN</name>
<organism evidence="3 4">
    <name type="scientific">Streptomyces litchfieldiae</name>
    <dbReference type="NCBI Taxonomy" id="3075543"/>
    <lineage>
        <taxon>Bacteria</taxon>
        <taxon>Bacillati</taxon>
        <taxon>Actinomycetota</taxon>
        <taxon>Actinomycetes</taxon>
        <taxon>Kitasatosporales</taxon>
        <taxon>Streptomycetaceae</taxon>
        <taxon>Streptomyces</taxon>
    </lineage>
</organism>
<keyword evidence="2" id="KW-0472">Membrane</keyword>
<accession>A0ABU2MVH4</accession>
<reference evidence="4" key="1">
    <citation type="submission" date="2023-07" db="EMBL/GenBank/DDBJ databases">
        <title>30 novel species of actinomycetes from the DSMZ collection.</title>
        <authorList>
            <person name="Nouioui I."/>
        </authorList>
    </citation>
    <scope>NUCLEOTIDE SEQUENCE [LARGE SCALE GENOMIC DNA]</scope>
    <source>
        <strain evidence="4">DSM 44938</strain>
    </source>
</reference>
<feature type="transmembrane region" description="Helical" evidence="2">
    <location>
        <begin position="82"/>
        <end position="106"/>
    </location>
</feature>
<keyword evidence="4" id="KW-1185">Reference proteome</keyword>
<comment type="caution">
    <text evidence="3">The sequence shown here is derived from an EMBL/GenBank/DDBJ whole genome shotgun (WGS) entry which is preliminary data.</text>
</comment>
<gene>
    <name evidence="3" type="ORF">RM590_24090</name>
</gene>
<evidence type="ECO:0000256" key="2">
    <source>
        <dbReference type="SAM" id="Phobius"/>
    </source>
</evidence>
<protein>
    <submittedName>
        <fullName evidence="3">Uncharacterized protein</fullName>
    </submittedName>
</protein>
<evidence type="ECO:0000256" key="1">
    <source>
        <dbReference type="SAM" id="MobiDB-lite"/>
    </source>
</evidence>
<dbReference type="RefSeq" id="WP_311706782.1">
    <property type="nucleotide sequence ID" value="NZ_JAVREL010000015.1"/>
</dbReference>
<dbReference type="Proteomes" id="UP001183246">
    <property type="component" value="Unassembled WGS sequence"/>
</dbReference>
<feature type="compositionally biased region" description="Pro residues" evidence="1">
    <location>
        <begin position="8"/>
        <end position="63"/>
    </location>
</feature>
<dbReference type="EMBL" id="JAVREL010000015">
    <property type="protein sequence ID" value="MDT0345650.1"/>
    <property type="molecule type" value="Genomic_DNA"/>
</dbReference>
<keyword evidence="2" id="KW-1133">Transmembrane helix</keyword>
<proteinExistence type="predicted"/>